<dbReference type="InterPro" id="IPR025309">
    <property type="entry name" value="KTSC_dom"/>
</dbReference>
<dbReference type="Pfam" id="PF13619">
    <property type="entry name" value="KTSC"/>
    <property type="match status" value="1"/>
</dbReference>
<dbReference type="OrthoDB" id="8450910at2"/>
<dbReference type="AlphaFoldDB" id="A0A4R5DPF3"/>
<gene>
    <name evidence="2" type="ORF">E0F88_13170</name>
</gene>
<evidence type="ECO:0000313" key="3">
    <source>
        <dbReference type="Proteomes" id="UP000294850"/>
    </source>
</evidence>
<reference evidence="2 3" key="1">
    <citation type="submission" date="2019-03" db="EMBL/GenBank/DDBJ databases">
        <title>Dyadobacter AR-3-6 sp. nov., isolated from arctic soil.</title>
        <authorList>
            <person name="Chaudhary D.K."/>
        </authorList>
    </citation>
    <scope>NUCLEOTIDE SEQUENCE [LARGE SCALE GENOMIC DNA]</scope>
    <source>
        <strain evidence="2 3">AR-3-6</strain>
    </source>
</reference>
<protein>
    <submittedName>
        <fullName evidence="2">KTSC domain-containing protein</fullName>
    </submittedName>
</protein>
<keyword evidence="3" id="KW-1185">Reference proteome</keyword>
<accession>A0A4R5DPF3</accession>
<dbReference type="Proteomes" id="UP000294850">
    <property type="component" value="Unassembled WGS sequence"/>
</dbReference>
<organism evidence="2 3">
    <name type="scientific">Dyadobacter psychrotolerans</name>
    <dbReference type="NCBI Taxonomy" id="2541721"/>
    <lineage>
        <taxon>Bacteria</taxon>
        <taxon>Pseudomonadati</taxon>
        <taxon>Bacteroidota</taxon>
        <taxon>Cytophagia</taxon>
        <taxon>Cytophagales</taxon>
        <taxon>Spirosomataceae</taxon>
        <taxon>Dyadobacter</taxon>
    </lineage>
</organism>
<evidence type="ECO:0000259" key="1">
    <source>
        <dbReference type="Pfam" id="PF13619"/>
    </source>
</evidence>
<dbReference type="RefSeq" id="WP_131958720.1">
    <property type="nucleotide sequence ID" value="NZ_SMFL01000004.1"/>
</dbReference>
<name>A0A4R5DPF3_9BACT</name>
<proteinExistence type="predicted"/>
<feature type="domain" description="KTSC" evidence="1">
    <location>
        <begin position="3"/>
        <end position="59"/>
    </location>
</feature>
<sequence>MPSSVVSKFHYNADTEILRVIYVSGMVYDYLNVPEEKYLAMKAAFSKGTFLNQQIKGNYEFRKVELL</sequence>
<dbReference type="EMBL" id="SMFL01000004">
    <property type="protein sequence ID" value="TDE15457.1"/>
    <property type="molecule type" value="Genomic_DNA"/>
</dbReference>
<comment type="caution">
    <text evidence="2">The sequence shown here is derived from an EMBL/GenBank/DDBJ whole genome shotgun (WGS) entry which is preliminary data.</text>
</comment>
<evidence type="ECO:0000313" key="2">
    <source>
        <dbReference type="EMBL" id="TDE15457.1"/>
    </source>
</evidence>